<feature type="transmembrane region" description="Helical" evidence="11">
    <location>
        <begin position="157"/>
        <end position="178"/>
    </location>
</feature>
<dbReference type="SMART" id="SM00387">
    <property type="entry name" value="HATPase_c"/>
    <property type="match status" value="1"/>
</dbReference>
<evidence type="ECO:0000256" key="9">
    <source>
        <dbReference type="ARBA" id="ARBA00023012"/>
    </source>
</evidence>
<dbReference type="Gene3D" id="3.30.565.10">
    <property type="entry name" value="Histidine kinase-like ATPase, C-terminal domain"/>
    <property type="match status" value="1"/>
</dbReference>
<gene>
    <name evidence="14" type="primary">arlS_2</name>
    <name evidence="14" type="ORF">DWG14_05749</name>
</gene>
<dbReference type="InterPro" id="IPR036097">
    <property type="entry name" value="HisK_dim/P_sf"/>
</dbReference>
<reference evidence="14 15" key="1">
    <citation type="submission" date="2018-09" db="EMBL/GenBank/DDBJ databases">
        <title>Production of Trimethoprim by Streptomyces sp. 3E-1.</title>
        <authorList>
            <person name="Kang H.J."/>
            <person name="Kim S.B."/>
        </authorList>
    </citation>
    <scope>NUCLEOTIDE SEQUENCE [LARGE SCALE GENOMIC DNA]</scope>
    <source>
        <strain evidence="14 15">3E-1</strain>
    </source>
</reference>
<protein>
    <recommendedName>
        <fullName evidence="3">histidine kinase</fullName>
        <ecNumber evidence="3">2.7.13.3</ecNumber>
    </recommendedName>
</protein>
<dbReference type="InterPro" id="IPR003661">
    <property type="entry name" value="HisK_dim/P_dom"/>
</dbReference>
<dbReference type="EC" id="2.7.13.3" evidence="3"/>
<keyword evidence="5 14" id="KW-0808">Transferase</keyword>
<dbReference type="CDD" id="cd06225">
    <property type="entry name" value="HAMP"/>
    <property type="match status" value="1"/>
</dbReference>
<dbReference type="InterPro" id="IPR050428">
    <property type="entry name" value="TCS_sensor_his_kinase"/>
</dbReference>
<dbReference type="InterPro" id="IPR003594">
    <property type="entry name" value="HATPase_dom"/>
</dbReference>
<dbReference type="InterPro" id="IPR003660">
    <property type="entry name" value="HAMP_dom"/>
</dbReference>
<sequence>MWRSTSAQVNGPHDGVMRQRVVRVALTAALVAVVLLAVPLALAIRSSLYADQRDTLERSALAGAVRVSPDYVSGDPAELPRPPSGGSLGLYDPQSRLRAGSGPRSGDAPVRRALGGEAVRGHSGGDLVVTVPVSHAEQVIGVVRASSPEASVRDRVLVAWAVLLGVAVLALAVAVVVARRQARALAAPLEDLSRHCRAVTEGDLNARAAPSSIGEIDQVARTHNEMLDSLSELLRHERDFTANASHQLRTPLTGLQLALEAGLAQDDDAELRPVLTEALATTHRLHHTVEEVLRLSGAGKVSPSAGKIAVGQLLRDAEARWHGLFAMDGRRLECAARGAPTDVLVPGVPVSEVLGILLDNARVHGRGTVRVTVRDLEDALAIDVSDEGSVAGEPTRLFDRGHTGGGPGAGIGLAIARDLAVSLGGRISLASARPATFTLLIPVGQDEAQESSG</sequence>
<evidence type="ECO:0000256" key="10">
    <source>
        <dbReference type="SAM" id="MobiDB-lite"/>
    </source>
</evidence>
<dbReference type="EMBL" id="CP032427">
    <property type="protein sequence ID" value="AYC41460.1"/>
    <property type="molecule type" value="Genomic_DNA"/>
</dbReference>
<comment type="catalytic activity">
    <reaction evidence="1">
        <text>ATP + protein L-histidine = ADP + protein N-phospho-L-histidine.</text>
        <dbReference type="EC" id="2.7.13.3"/>
    </reaction>
</comment>
<dbReference type="PROSITE" id="PS50885">
    <property type="entry name" value="HAMP"/>
    <property type="match status" value="1"/>
</dbReference>
<dbReference type="SUPFAM" id="SSF55874">
    <property type="entry name" value="ATPase domain of HSP90 chaperone/DNA topoisomerase II/histidine kinase"/>
    <property type="match status" value="1"/>
</dbReference>
<dbReference type="GO" id="GO:0005886">
    <property type="term" value="C:plasma membrane"/>
    <property type="evidence" value="ECO:0007669"/>
    <property type="project" value="UniProtKB-SubCell"/>
</dbReference>
<evidence type="ECO:0000256" key="5">
    <source>
        <dbReference type="ARBA" id="ARBA00022679"/>
    </source>
</evidence>
<dbReference type="Pfam" id="PF02518">
    <property type="entry name" value="HATPase_c"/>
    <property type="match status" value="1"/>
</dbReference>
<evidence type="ECO:0000256" key="11">
    <source>
        <dbReference type="SAM" id="Phobius"/>
    </source>
</evidence>
<dbReference type="CDD" id="cd00082">
    <property type="entry name" value="HisKA"/>
    <property type="match status" value="1"/>
</dbReference>
<evidence type="ECO:0000259" key="12">
    <source>
        <dbReference type="PROSITE" id="PS50109"/>
    </source>
</evidence>
<keyword evidence="9" id="KW-0902">Two-component regulatory system</keyword>
<evidence type="ECO:0000313" key="14">
    <source>
        <dbReference type="EMBL" id="AYC41460.1"/>
    </source>
</evidence>
<keyword evidence="7 14" id="KW-0418">Kinase</keyword>
<dbReference type="InterPro" id="IPR036890">
    <property type="entry name" value="HATPase_C_sf"/>
</dbReference>
<evidence type="ECO:0000256" key="8">
    <source>
        <dbReference type="ARBA" id="ARBA00022989"/>
    </source>
</evidence>
<feature type="domain" description="Histidine kinase" evidence="12">
    <location>
        <begin position="243"/>
        <end position="445"/>
    </location>
</feature>
<evidence type="ECO:0000313" key="15">
    <source>
        <dbReference type="Proteomes" id="UP000265765"/>
    </source>
</evidence>
<evidence type="ECO:0000256" key="2">
    <source>
        <dbReference type="ARBA" id="ARBA00004236"/>
    </source>
</evidence>
<dbReference type="SUPFAM" id="SSF47384">
    <property type="entry name" value="Homodimeric domain of signal transducing histidine kinase"/>
    <property type="match status" value="1"/>
</dbReference>
<evidence type="ECO:0000256" key="1">
    <source>
        <dbReference type="ARBA" id="ARBA00000085"/>
    </source>
</evidence>
<feature type="domain" description="HAMP" evidence="13">
    <location>
        <begin position="183"/>
        <end position="235"/>
    </location>
</feature>
<keyword evidence="8 11" id="KW-1133">Transmembrane helix</keyword>
<keyword evidence="11" id="KW-0472">Membrane</keyword>
<dbReference type="AlphaFoldDB" id="A0AAI8L4H6"/>
<organism evidence="14 15">
    <name type="scientific">Streptomyces griseorubiginosus</name>
    <dbReference type="NCBI Taxonomy" id="67304"/>
    <lineage>
        <taxon>Bacteria</taxon>
        <taxon>Bacillati</taxon>
        <taxon>Actinomycetota</taxon>
        <taxon>Actinomycetes</taxon>
        <taxon>Kitasatosporales</taxon>
        <taxon>Streptomycetaceae</taxon>
        <taxon>Streptomyces</taxon>
    </lineage>
</organism>
<dbReference type="InterPro" id="IPR005467">
    <property type="entry name" value="His_kinase_dom"/>
</dbReference>
<dbReference type="Gene3D" id="1.10.287.130">
    <property type="match status" value="1"/>
</dbReference>
<proteinExistence type="predicted"/>
<dbReference type="PROSITE" id="PS50109">
    <property type="entry name" value="HIS_KIN"/>
    <property type="match status" value="1"/>
</dbReference>
<dbReference type="Proteomes" id="UP000265765">
    <property type="component" value="Chromosome"/>
</dbReference>
<evidence type="ECO:0000256" key="6">
    <source>
        <dbReference type="ARBA" id="ARBA00022692"/>
    </source>
</evidence>
<dbReference type="Gene3D" id="6.10.340.10">
    <property type="match status" value="1"/>
</dbReference>
<dbReference type="PANTHER" id="PTHR45436">
    <property type="entry name" value="SENSOR HISTIDINE KINASE YKOH"/>
    <property type="match status" value="1"/>
</dbReference>
<evidence type="ECO:0000259" key="13">
    <source>
        <dbReference type="PROSITE" id="PS50885"/>
    </source>
</evidence>
<keyword evidence="6 11" id="KW-0812">Transmembrane</keyword>
<comment type="subcellular location">
    <subcellularLocation>
        <location evidence="2">Cell membrane</location>
    </subcellularLocation>
</comment>
<dbReference type="PANTHER" id="PTHR45436:SF5">
    <property type="entry name" value="SENSOR HISTIDINE KINASE TRCS"/>
    <property type="match status" value="1"/>
</dbReference>
<dbReference type="Pfam" id="PF00672">
    <property type="entry name" value="HAMP"/>
    <property type="match status" value="1"/>
</dbReference>
<dbReference type="Pfam" id="PF00512">
    <property type="entry name" value="HisKA"/>
    <property type="match status" value="1"/>
</dbReference>
<evidence type="ECO:0000256" key="7">
    <source>
        <dbReference type="ARBA" id="ARBA00022777"/>
    </source>
</evidence>
<evidence type="ECO:0000256" key="4">
    <source>
        <dbReference type="ARBA" id="ARBA00022553"/>
    </source>
</evidence>
<evidence type="ECO:0000256" key="3">
    <source>
        <dbReference type="ARBA" id="ARBA00012438"/>
    </source>
</evidence>
<dbReference type="SMART" id="SM00388">
    <property type="entry name" value="HisKA"/>
    <property type="match status" value="1"/>
</dbReference>
<keyword evidence="4" id="KW-0597">Phosphoprotein</keyword>
<feature type="region of interest" description="Disordered" evidence="10">
    <location>
        <begin position="72"/>
        <end position="110"/>
    </location>
</feature>
<dbReference type="GO" id="GO:0000155">
    <property type="term" value="F:phosphorelay sensor kinase activity"/>
    <property type="evidence" value="ECO:0007669"/>
    <property type="project" value="InterPro"/>
</dbReference>
<dbReference type="SMART" id="SM00304">
    <property type="entry name" value="HAMP"/>
    <property type="match status" value="1"/>
</dbReference>
<dbReference type="KEGG" id="sge:DWG14_05749"/>
<feature type="transmembrane region" description="Helical" evidence="11">
    <location>
        <begin position="21"/>
        <end position="44"/>
    </location>
</feature>
<name>A0AAI8L4H6_9ACTN</name>
<dbReference type="SUPFAM" id="SSF158472">
    <property type="entry name" value="HAMP domain-like"/>
    <property type="match status" value="1"/>
</dbReference>
<accession>A0AAI8L4H6</accession>